<dbReference type="EMBL" id="BTGB01000005">
    <property type="protein sequence ID" value="GMM47201.1"/>
    <property type="molecule type" value="Genomic_DNA"/>
</dbReference>
<dbReference type="PROSITE" id="PS00759">
    <property type="entry name" value="ARGE_DAPE_CPG2_2"/>
    <property type="match status" value="1"/>
</dbReference>
<sequence length="408" mass="44908">MLLNSLQIIALALTINAGIIPNIWEEAIESIEQLSLNIEKVSKHSNISDAFKKNPELFKLHADLINIESISGNEYGVSGYLQRYLNNLGLGYNFEIDDTNRNIYAFGGEHKQNSSVLLTSHIDTVPPYVNYYVEEDSDDGSVKIHGRGSCDAKGSVAAQVIAAKELIEEGLVTIDELSLLFVFGEEVGGLGMRKSNDYFNKENVTWDSVIFGEPTENKLAAGHKGIYMADIEVFGLASHSGYPDVGIDADKILIEIMHELENYPWPSSELLNKTTINIGLMNGGTAGNVVSPYAKCSVLMRTAVDSDEIVPVVAEIVSKYESYAKELKFEVSVTDDPTSLDYQVKGFEKYIASYATDIPKLDHKGFKRYLYGPGSILVAHGDNEYVTADSLLEAVDGYKKLVLYSLGK</sequence>
<keyword evidence="6" id="KW-0732">Signal</keyword>
<evidence type="ECO:0000313" key="9">
    <source>
        <dbReference type="Proteomes" id="UP001378960"/>
    </source>
</evidence>
<dbReference type="Gene3D" id="3.30.70.360">
    <property type="match status" value="1"/>
</dbReference>
<evidence type="ECO:0000256" key="2">
    <source>
        <dbReference type="ARBA" id="ARBA00006247"/>
    </source>
</evidence>
<dbReference type="InterPro" id="IPR002933">
    <property type="entry name" value="Peptidase_M20"/>
</dbReference>
<dbReference type="Pfam" id="PF01546">
    <property type="entry name" value="Peptidase_M20"/>
    <property type="match status" value="1"/>
</dbReference>
<evidence type="ECO:0000256" key="4">
    <source>
        <dbReference type="ARBA" id="ARBA00022801"/>
    </source>
</evidence>
<keyword evidence="4" id="KW-0378">Hydrolase</keyword>
<dbReference type="InterPro" id="IPR036264">
    <property type="entry name" value="Bact_exopeptidase_dim_dom"/>
</dbReference>
<dbReference type="GO" id="GO:0046872">
    <property type="term" value="F:metal ion binding"/>
    <property type="evidence" value="ECO:0007669"/>
    <property type="project" value="UniProtKB-KW"/>
</dbReference>
<keyword evidence="3" id="KW-0479">Metal-binding</keyword>
<dbReference type="Gene3D" id="3.40.630.10">
    <property type="entry name" value="Zn peptidases"/>
    <property type="match status" value="1"/>
</dbReference>
<evidence type="ECO:0000256" key="1">
    <source>
        <dbReference type="ARBA" id="ARBA00001947"/>
    </source>
</evidence>
<dbReference type="PANTHER" id="PTHR43808">
    <property type="entry name" value="ACETYLORNITHINE DEACETYLASE"/>
    <property type="match status" value="1"/>
</dbReference>
<dbReference type="GO" id="GO:0016787">
    <property type="term" value="F:hydrolase activity"/>
    <property type="evidence" value="ECO:0007669"/>
    <property type="project" value="UniProtKB-KW"/>
</dbReference>
<reference evidence="8 9" key="1">
    <citation type="journal article" date="2023" name="Elife">
        <title>Identification of key yeast species and microbe-microbe interactions impacting larval growth of Drosophila in the wild.</title>
        <authorList>
            <person name="Mure A."/>
            <person name="Sugiura Y."/>
            <person name="Maeda R."/>
            <person name="Honda K."/>
            <person name="Sakurai N."/>
            <person name="Takahashi Y."/>
            <person name="Watada M."/>
            <person name="Katoh T."/>
            <person name="Gotoh A."/>
            <person name="Gotoh Y."/>
            <person name="Taniguchi I."/>
            <person name="Nakamura K."/>
            <person name="Hayashi T."/>
            <person name="Katayama T."/>
            <person name="Uemura T."/>
            <person name="Hattori Y."/>
        </authorList>
    </citation>
    <scope>NUCLEOTIDE SEQUENCE [LARGE SCALE GENOMIC DNA]</scope>
    <source>
        <strain evidence="8 9">PK-24</strain>
    </source>
</reference>
<proteinExistence type="inferred from homology"/>
<accession>A0AAV5R9E2</accession>
<comment type="similarity">
    <text evidence="2">Belongs to the peptidase M20A family.</text>
</comment>
<keyword evidence="9" id="KW-1185">Reference proteome</keyword>
<feature type="chain" id="PRO_5043484397" description="Peptidase M20 dimerisation domain-containing protein" evidence="6">
    <location>
        <begin position="18"/>
        <end position="408"/>
    </location>
</feature>
<evidence type="ECO:0000256" key="5">
    <source>
        <dbReference type="ARBA" id="ARBA00022833"/>
    </source>
</evidence>
<dbReference type="Proteomes" id="UP001378960">
    <property type="component" value="Unassembled WGS sequence"/>
</dbReference>
<dbReference type="InterPro" id="IPR011650">
    <property type="entry name" value="Peptidase_M20_dimer"/>
</dbReference>
<dbReference type="Pfam" id="PF07687">
    <property type="entry name" value="M20_dimer"/>
    <property type="match status" value="1"/>
</dbReference>
<name>A0AAV5R9E2_PICKL</name>
<evidence type="ECO:0000313" key="8">
    <source>
        <dbReference type="EMBL" id="GMM47201.1"/>
    </source>
</evidence>
<comment type="caution">
    <text evidence="8">The sequence shown here is derived from an EMBL/GenBank/DDBJ whole genome shotgun (WGS) entry which is preliminary data.</text>
</comment>
<dbReference type="InterPro" id="IPR001261">
    <property type="entry name" value="ArgE/DapE_CS"/>
</dbReference>
<dbReference type="PROSITE" id="PS00758">
    <property type="entry name" value="ARGE_DAPE_CPG2_1"/>
    <property type="match status" value="1"/>
</dbReference>
<feature type="signal peptide" evidence="6">
    <location>
        <begin position="1"/>
        <end position="17"/>
    </location>
</feature>
<dbReference type="PANTHER" id="PTHR43808:SF8">
    <property type="entry name" value="PEPTIDASE M20 DIMERISATION DOMAIN-CONTAINING PROTEIN"/>
    <property type="match status" value="1"/>
</dbReference>
<organism evidence="8 9">
    <name type="scientific">Pichia kluyveri</name>
    <name type="common">Yeast</name>
    <dbReference type="NCBI Taxonomy" id="36015"/>
    <lineage>
        <taxon>Eukaryota</taxon>
        <taxon>Fungi</taxon>
        <taxon>Dikarya</taxon>
        <taxon>Ascomycota</taxon>
        <taxon>Saccharomycotina</taxon>
        <taxon>Pichiomycetes</taxon>
        <taxon>Pichiales</taxon>
        <taxon>Pichiaceae</taxon>
        <taxon>Pichia</taxon>
    </lineage>
</organism>
<protein>
    <recommendedName>
        <fullName evidence="7">Peptidase M20 dimerisation domain-containing protein</fullName>
    </recommendedName>
</protein>
<dbReference type="InterPro" id="IPR050072">
    <property type="entry name" value="Peptidase_M20A"/>
</dbReference>
<dbReference type="SUPFAM" id="SSF53187">
    <property type="entry name" value="Zn-dependent exopeptidases"/>
    <property type="match status" value="1"/>
</dbReference>
<dbReference type="SUPFAM" id="SSF55031">
    <property type="entry name" value="Bacterial exopeptidase dimerisation domain"/>
    <property type="match status" value="1"/>
</dbReference>
<evidence type="ECO:0000256" key="6">
    <source>
        <dbReference type="SAM" id="SignalP"/>
    </source>
</evidence>
<feature type="domain" description="Peptidase M20 dimerisation" evidence="7">
    <location>
        <begin position="222"/>
        <end position="319"/>
    </location>
</feature>
<keyword evidence="5" id="KW-0862">Zinc</keyword>
<gene>
    <name evidence="8" type="ORF">DAPK24_037760</name>
</gene>
<evidence type="ECO:0000259" key="7">
    <source>
        <dbReference type="Pfam" id="PF07687"/>
    </source>
</evidence>
<evidence type="ECO:0000256" key="3">
    <source>
        <dbReference type="ARBA" id="ARBA00022723"/>
    </source>
</evidence>
<comment type="cofactor">
    <cofactor evidence="1">
        <name>Zn(2+)</name>
        <dbReference type="ChEBI" id="CHEBI:29105"/>
    </cofactor>
</comment>
<dbReference type="AlphaFoldDB" id="A0AAV5R9E2"/>